<dbReference type="GO" id="GO:0009691">
    <property type="term" value="P:cytokinin biosynthetic process"/>
    <property type="evidence" value="ECO:0007669"/>
    <property type="project" value="UniProtKB-KW"/>
</dbReference>
<evidence type="ECO:0000256" key="5">
    <source>
        <dbReference type="ARBA" id="ARBA00022840"/>
    </source>
</evidence>
<dbReference type="GO" id="GO:0006400">
    <property type="term" value="P:tRNA modification"/>
    <property type="evidence" value="ECO:0007669"/>
    <property type="project" value="TreeGrafter"/>
</dbReference>
<dbReference type="Pfam" id="PF01715">
    <property type="entry name" value="IPPT"/>
    <property type="match status" value="2"/>
</dbReference>
<accession>A0AAN8Z9A6</accession>
<evidence type="ECO:0000313" key="6">
    <source>
        <dbReference type="EMBL" id="KAK6931514.1"/>
    </source>
</evidence>
<dbReference type="PANTHER" id="PTHR11088:SF86">
    <property type="entry name" value="ADENYLATE ISOPENTENYLTRANSFERASE 4-RELATED"/>
    <property type="match status" value="1"/>
</dbReference>
<evidence type="ECO:0008006" key="8">
    <source>
        <dbReference type="Google" id="ProtNLM"/>
    </source>
</evidence>
<evidence type="ECO:0000256" key="1">
    <source>
        <dbReference type="ARBA" id="ARBA00005842"/>
    </source>
</evidence>
<dbReference type="Gene3D" id="1.10.287.890">
    <property type="entry name" value="Crystal structure of tRNA isopentenylpyrophosphate transferase (bh2366) domain"/>
    <property type="match status" value="1"/>
</dbReference>
<protein>
    <recommendedName>
        <fullName evidence="8">Adenylate isopentenyltransferase</fullName>
    </recommendedName>
</protein>
<dbReference type="GO" id="GO:0005524">
    <property type="term" value="F:ATP binding"/>
    <property type="evidence" value="ECO:0007669"/>
    <property type="project" value="UniProtKB-KW"/>
</dbReference>
<dbReference type="EMBL" id="JBAMMX010000011">
    <property type="protein sequence ID" value="KAK6931514.1"/>
    <property type="molecule type" value="Genomic_DNA"/>
</dbReference>
<keyword evidence="2" id="KW-0808">Transferase</keyword>
<dbReference type="SUPFAM" id="SSF52540">
    <property type="entry name" value="P-loop containing nucleoside triphosphate hydrolases"/>
    <property type="match status" value="1"/>
</dbReference>
<name>A0AAN8Z9A6_9MAGN</name>
<keyword evidence="5" id="KW-0067">ATP-binding</keyword>
<dbReference type="InterPro" id="IPR039657">
    <property type="entry name" value="Dimethylallyltransferase"/>
</dbReference>
<dbReference type="GO" id="GO:0009824">
    <property type="term" value="F:AMP dimethylallyltransferase activity"/>
    <property type="evidence" value="ECO:0007669"/>
    <property type="project" value="TreeGrafter"/>
</dbReference>
<proteinExistence type="inferred from homology"/>
<keyword evidence="7" id="KW-1185">Reference proteome</keyword>
<gene>
    <name evidence="6" type="ORF">RJ641_003307</name>
</gene>
<evidence type="ECO:0000313" key="7">
    <source>
        <dbReference type="Proteomes" id="UP001370490"/>
    </source>
</evidence>
<dbReference type="AlphaFoldDB" id="A0AAN8Z9A6"/>
<evidence type="ECO:0000256" key="2">
    <source>
        <dbReference type="ARBA" id="ARBA00022679"/>
    </source>
</evidence>
<reference evidence="6 7" key="1">
    <citation type="submission" date="2023-12" db="EMBL/GenBank/DDBJ databases">
        <title>A high-quality genome assembly for Dillenia turbinata (Dilleniales).</title>
        <authorList>
            <person name="Chanderbali A."/>
        </authorList>
    </citation>
    <scope>NUCLEOTIDE SEQUENCE [LARGE SCALE GENOMIC DNA]</scope>
    <source>
        <strain evidence="6">LSX21</strain>
        <tissue evidence="6">Leaf</tissue>
    </source>
</reference>
<dbReference type="Gene3D" id="3.40.50.300">
    <property type="entry name" value="P-loop containing nucleotide triphosphate hydrolases"/>
    <property type="match status" value="1"/>
</dbReference>
<keyword evidence="4" id="KW-0547">Nucleotide-binding</keyword>
<comment type="similarity">
    <text evidence="1">Belongs to the IPP transferase family.</text>
</comment>
<organism evidence="6 7">
    <name type="scientific">Dillenia turbinata</name>
    <dbReference type="NCBI Taxonomy" id="194707"/>
    <lineage>
        <taxon>Eukaryota</taxon>
        <taxon>Viridiplantae</taxon>
        <taxon>Streptophyta</taxon>
        <taxon>Embryophyta</taxon>
        <taxon>Tracheophyta</taxon>
        <taxon>Spermatophyta</taxon>
        <taxon>Magnoliopsida</taxon>
        <taxon>eudicotyledons</taxon>
        <taxon>Gunneridae</taxon>
        <taxon>Pentapetalae</taxon>
        <taxon>Dilleniales</taxon>
        <taxon>Dilleniaceae</taxon>
        <taxon>Dillenia</taxon>
    </lineage>
</organism>
<dbReference type="GO" id="GO:0052381">
    <property type="term" value="F:tRNA dimethylallyltransferase activity"/>
    <property type="evidence" value="ECO:0007669"/>
    <property type="project" value="TreeGrafter"/>
</dbReference>
<evidence type="ECO:0000256" key="4">
    <source>
        <dbReference type="ARBA" id="ARBA00022741"/>
    </source>
</evidence>
<dbReference type="Proteomes" id="UP001370490">
    <property type="component" value="Unassembled WGS sequence"/>
</dbReference>
<keyword evidence="3" id="KW-0203">Cytokinin biosynthesis</keyword>
<dbReference type="PANTHER" id="PTHR11088">
    <property type="entry name" value="TRNA DIMETHYLALLYLTRANSFERASE"/>
    <property type="match status" value="1"/>
</dbReference>
<dbReference type="InterPro" id="IPR027417">
    <property type="entry name" value="P-loop_NTPase"/>
</dbReference>
<evidence type="ECO:0000256" key="3">
    <source>
        <dbReference type="ARBA" id="ARBA00022712"/>
    </source>
</evidence>
<comment type="caution">
    <text evidence="6">The sequence shown here is derived from an EMBL/GenBank/DDBJ whole genome shotgun (WGS) entry which is preliminary data.</text>
</comment>
<sequence length="281" mass="31815">MGATGTGKSKLSIDLGTRFPSEIINSDKIQVYKGLDITTNKISISERLGISHHLLGFHTVGEFTPSDFRSLAASTISDITSRRKLPILVGGSNSFIYSLLTTQFNPRSDVFSGSDPVSPDLRYNCIFLWLDVSLPVLCEYLSKRVDDMLDIGMFEELAEFYDPGKESDPGRVGLRMAIGVPDFDEYFQRFPPGDGGNINDEEKREEYRKAVKSIKDNTCRLAKRQIEKIQRLRSGGWKLRRLDATEAFRAVLESESEKGRTTWEREVVEKSVKIVKRFLEE</sequence>
<dbReference type="GO" id="GO:0005739">
    <property type="term" value="C:mitochondrion"/>
    <property type="evidence" value="ECO:0007669"/>
    <property type="project" value="TreeGrafter"/>
</dbReference>